<proteinExistence type="predicted"/>
<dbReference type="Gene3D" id="3.30.450.20">
    <property type="entry name" value="PAS domain"/>
    <property type="match status" value="4"/>
</dbReference>
<dbReference type="Gene3D" id="2.10.70.100">
    <property type="match status" value="1"/>
</dbReference>
<dbReference type="SMART" id="SM00086">
    <property type="entry name" value="PAC"/>
    <property type="match status" value="4"/>
</dbReference>
<feature type="domain" description="PAS" evidence="9">
    <location>
        <begin position="467"/>
        <end position="538"/>
    </location>
</feature>
<dbReference type="InterPro" id="IPR003661">
    <property type="entry name" value="HisK_dim/P_dom"/>
</dbReference>
<dbReference type="Pfam" id="PF08448">
    <property type="entry name" value="PAS_4"/>
    <property type="match status" value="1"/>
</dbReference>
<dbReference type="SUPFAM" id="SSF47384">
    <property type="entry name" value="Homodimeric domain of signal transducing histidine kinase"/>
    <property type="match status" value="1"/>
</dbReference>
<dbReference type="RefSeq" id="WP_008870991.1">
    <property type="nucleotide sequence ID" value="NZ_ACJN02000003.1"/>
</dbReference>
<dbReference type="NCBIfam" id="TIGR00229">
    <property type="entry name" value="sensory_box"/>
    <property type="match status" value="4"/>
</dbReference>
<gene>
    <name evidence="11" type="ORF">Dthio_PD0977</name>
</gene>
<dbReference type="Pfam" id="PF08447">
    <property type="entry name" value="PAS_3"/>
    <property type="match status" value="1"/>
</dbReference>
<feature type="domain" description="PAC" evidence="10">
    <location>
        <begin position="284"/>
        <end position="336"/>
    </location>
</feature>
<dbReference type="InterPro" id="IPR036890">
    <property type="entry name" value="HATPase_C_sf"/>
</dbReference>
<dbReference type="Gene3D" id="1.10.287.130">
    <property type="match status" value="1"/>
</dbReference>
<feature type="coiled-coil region" evidence="6">
    <location>
        <begin position="1"/>
        <end position="35"/>
    </location>
</feature>
<dbReference type="EMBL" id="ACJN02000003">
    <property type="protein sequence ID" value="EFI33642.1"/>
    <property type="molecule type" value="Genomic_DNA"/>
</dbReference>
<dbReference type="PROSITE" id="PS50113">
    <property type="entry name" value="PAC"/>
    <property type="match status" value="3"/>
</dbReference>
<dbReference type="GO" id="GO:0009927">
    <property type="term" value="F:histidine phosphotransfer kinase activity"/>
    <property type="evidence" value="ECO:0007669"/>
    <property type="project" value="TreeGrafter"/>
</dbReference>
<dbReference type="InterPro" id="IPR001610">
    <property type="entry name" value="PAC"/>
</dbReference>
<dbReference type="Proteomes" id="UP000005496">
    <property type="component" value="Unassembled WGS sequence"/>
</dbReference>
<dbReference type="Pfam" id="PF02518">
    <property type="entry name" value="HATPase_c"/>
    <property type="match status" value="1"/>
</dbReference>
<dbReference type="InterPro" id="IPR013655">
    <property type="entry name" value="PAS_fold_3"/>
</dbReference>
<evidence type="ECO:0000256" key="1">
    <source>
        <dbReference type="ARBA" id="ARBA00000085"/>
    </source>
</evidence>
<dbReference type="InterPro" id="IPR000014">
    <property type="entry name" value="PAS"/>
</dbReference>
<evidence type="ECO:0000256" key="6">
    <source>
        <dbReference type="SAM" id="Coils"/>
    </source>
</evidence>
<dbReference type="SMART" id="SM00388">
    <property type="entry name" value="HisKA"/>
    <property type="match status" value="1"/>
</dbReference>
<feature type="domain" description="PAS" evidence="9">
    <location>
        <begin position="337"/>
        <end position="410"/>
    </location>
</feature>
<dbReference type="EC" id="2.7.13.3" evidence="2"/>
<dbReference type="eggNOG" id="COG2205">
    <property type="taxonomic scope" value="Bacteria"/>
</dbReference>
<feature type="region of interest" description="Disordered" evidence="7">
    <location>
        <begin position="836"/>
        <end position="862"/>
    </location>
</feature>
<evidence type="ECO:0000256" key="4">
    <source>
        <dbReference type="ARBA" id="ARBA00022679"/>
    </source>
</evidence>
<dbReference type="PROSITE" id="PS50112">
    <property type="entry name" value="PAS"/>
    <property type="match status" value="2"/>
</dbReference>
<evidence type="ECO:0000256" key="7">
    <source>
        <dbReference type="SAM" id="MobiDB-lite"/>
    </source>
</evidence>
<evidence type="ECO:0000259" key="9">
    <source>
        <dbReference type="PROSITE" id="PS50112"/>
    </source>
</evidence>
<dbReference type="PANTHER" id="PTHR43047">
    <property type="entry name" value="TWO-COMPONENT HISTIDINE PROTEIN KINASE"/>
    <property type="match status" value="1"/>
</dbReference>
<dbReference type="InterPro" id="IPR000700">
    <property type="entry name" value="PAS-assoc_C"/>
</dbReference>
<dbReference type="InterPro" id="IPR004358">
    <property type="entry name" value="Sig_transdc_His_kin-like_C"/>
</dbReference>
<dbReference type="Pfam" id="PF13426">
    <property type="entry name" value="PAS_9"/>
    <property type="match status" value="2"/>
</dbReference>
<dbReference type="AlphaFoldDB" id="D6SSH6"/>
<dbReference type="PANTHER" id="PTHR43047:SF72">
    <property type="entry name" value="OSMOSENSING HISTIDINE PROTEIN KINASE SLN1"/>
    <property type="match status" value="1"/>
</dbReference>
<dbReference type="GO" id="GO:0005886">
    <property type="term" value="C:plasma membrane"/>
    <property type="evidence" value="ECO:0007669"/>
    <property type="project" value="TreeGrafter"/>
</dbReference>
<feature type="domain" description="PAC" evidence="10">
    <location>
        <begin position="540"/>
        <end position="590"/>
    </location>
</feature>
<dbReference type="SMART" id="SM00387">
    <property type="entry name" value="HATPase_c"/>
    <property type="match status" value="1"/>
</dbReference>
<dbReference type="PROSITE" id="PS50109">
    <property type="entry name" value="HIS_KIN"/>
    <property type="match status" value="1"/>
</dbReference>
<keyword evidence="4" id="KW-0808">Transferase</keyword>
<dbReference type="FunFam" id="3.30.565.10:FF:000010">
    <property type="entry name" value="Sensor histidine kinase RcsC"/>
    <property type="match status" value="1"/>
</dbReference>
<dbReference type="Pfam" id="PF00512">
    <property type="entry name" value="HisKA"/>
    <property type="match status" value="1"/>
</dbReference>
<dbReference type="CDD" id="cd00130">
    <property type="entry name" value="PAS"/>
    <property type="match status" value="4"/>
</dbReference>
<feature type="domain" description="PAC" evidence="10">
    <location>
        <begin position="413"/>
        <end position="466"/>
    </location>
</feature>
<dbReference type="CDD" id="cd16922">
    <property type="entry name" value="HATPase_EvgS-ArcB-TorS-like"/>
    <property type="match status" value="1"/>
</dbReference>
<organism evidence="11 12">
    <name type="scientific">Desulfonatronospira thiodismutans ASO3-1</name>
    <dbReference type="NCBI Taxonomy" id="555779"/>
    <lineage>
        <taxon>Bacteria</taxon>
        <taxon>Pseudomonadati</taxon>
        <taxon>Thermodesulfobacteriota</taxon>
        <taxon>Desulfovibrionia</taxon>
        <taxon>Desulfovibrionales</taxon>
        <taxon>Desulfonatronovibrionaceae</taxon>
        <taxon>Desulfonatronospira</taxon>
    </lineage>
</organism>
<dbReference type="InterPro" id="IPR005467">
    <property type="entry name" value="His_kinase_dom"/>
</dbReference>
<protein>
    <recommendedName>
        <fullName evidence="2">histidine kinase</fullName>
        <ecNumber evidence="2">2.7.13.3</ecNumber>
    </recommendedName>
</protein>
<evidence type="ECO:0000313" key="12">
    <source>
        <dbReference type="Proteomes" id="UP000005496"/>
    </source>
</evidence>
<feature type="domain" description="Histidine kinase" evidence="8">
    <location>
        <begin position="607"/>
        <end position="834"/>
    </location>
</feature>
<dbReference type="SUPFAM" id="SSF55785">
    <property type="entry name" value="PYP-like sensor domain (PAS domain)"/>
    <property type="match status" value="4"/>
</dbReference>
<dbReference type="InterPro" id="IPR036097">
    <property type="entry name" value="HisK_dim/P_sf"/>
</dbReference>
<evidence type="ECO:0000259" key="10">
    <source>
        <dbReference type="PROSITE" id="PS50113"/>
    </source>
</evidence>
<accession>D6SSH6</accession>
<dbReference type="InterPro" id="IPR003594">
    <property type="entry name" value="HATPase_dom"/>
</dbReference>
<evidence type="ECO:0000256" key="5">
    <source>
        <dbReference type="ARBA" id="ARBA00022777"/>
    </source>
</evidence>
<sequence>MHDKTQDAKDLQQENAELRARLEDTQETLRAIRSGEVDALVVSTDQGEQVFTLKGADHPFRVLMEDMSEGALTLSSDGIVLYANQRFAEMLKSHLNLVAGSDLVQWIQSGHRCRFYSLLQGQSGQRSSGEINLVDSQGALVPTQFSLTPLETQDIQGAFCAVVTDLSEHKRLQEIKAAEQTARARAQEAERYSETLESLVRDLNKARKGLKENQNFLESVLDTIQDGIVVLDKDMNIIKTNRVIQNLYSLDHSRQEKCYTAFHGRREPCDLCPTSRAMQTGNLEVEEIPIIQNGVETGTMEVFAYPMRDEQGNITGVVEYARDISKVKRNRQALKRSQALLSRTQEIADIGSWEMDLDKDVLTWSDQVYRMFGYAPQSFQPGYQSFLDAVHPEDRESVHKKYLESMLDVSQGFEFEHRIVRADSQEVRYVREQGLHELDDAGRVVLSYGAIQDIAENKLAADKLREREEKYRALVDQSVEMIYLHDMEGRFIEVNAAAVSNTGYTREELLSMNVFDLHTDQLSQEEVKNYWQSMLPGQSMTVETEHHKKDGSVIPVEVKIGKIYYSNQEHIMALVQDITERKQVHQELIARRSAEEANRAKSRFLANMSHEIRTPMNAVLGFARMLENDPALPAKQAAQAGTIVRSGDHLLQLLNSILDMSRIEAGQSGLHPEDFHLPGLIDKLMTMFELSAQDKGLELVLEKDPHLPPDLHADQGKLLQILTNLLSNAIKFTSTGEVKLTISSKPPGPADTACEEQDLGLVFQVQDSGPGITAQDQAQLFEPFFQTQNKMHPGGTGLGLTISREYAVLMGGNLTVSSQEGRGSCFRLEIPVKRARTQTTPRQPASAMQKPQADRGPPGFDHSVTQEICEAVSQGDVVKLMQTLDEAAGQDQESAVKLKDMARNFEYDRIMHWLNHSGA</sequence>
<reference evidence="11" key="1">
    <citation type="submission" date="2010-05" db="EMBL/GenBank/DDBJ databases">
        <title>The draft genome of Desulfonatronospira thiodismutans ASO3-1.</title>
        <authorList>
            <consortium name="US DOE Joint Genome Institute (JGI-PGF)"/>
            <person name="Lucas S."/>
            <person name="Copeland A."/>
            <person name="Lapidus A."/>
            <person name="Cheng J.-F."/>
            <person name="Bruce D."/>
            <person name="Goodwin L."/>
            <person name="Pitluck S."/>
            <person name="Chertkov O."/>
            <person name="Brettin T."/>
            <person name="Detter J.C."/>
            <person name="Han C."/>
            <person name="Land M.L."/>
            <person name="Hauser L."/>
            <person name="Kyrpides N."/>
            <person name="Mikhailova N."/>
            <person name="Muyzer G."/>
            <person name="Woyke T."/>
        </authorList>
    </citation>
    <scope>NUCLEOTIDE SEQUENCE [LARGE SCALE GENOMIC DNA]</scope>
    <source>
        <strain evidence="11">ASO3-1</strain>
    </source>
</reference>
<name>D6SSH6_9BACT</name>
<dbReference type="CDD" id="cd00082">
    <property type="entry name" value="HisKA"/>
    <property type="match status" value="1"/>
</dbReference>
<evidence type="ECO:0000256" key="3">
    <source>
        <dbReference type="ARBA" id="ARBA00022553"/>
    </source>
</evidence>
<dbReference type="Gene3D" id="3.30.565.10">
    <property type="entry name" value="Histidine kinase-like ATPase, C-terminal domain"/>
    <property type="match status" value="1"/>
</dbReference>
<dbReference type="GO" id="GO:0000155">
    <property type="term" value="F:phosphorelay sensor kinase activity"/>
    <property type="evidence" value="ECO:0007669"/>
    <property type="project" value="InterPro"/>
</dbReference>
<evidence type="ECO:0000313" key="11">
    <source>
        <dbReference type="EMBL" id="EFI33642.1"/>
    </source>
</evidence>
<evidence type="ECO:0000259" key="8">
    <source>
        <dbReference type="PROSITE" id="PS50109"/>
    </source>
</evidence>
<feature type="coiled-coil region" evidence="6">
    <location>
        <begin position="172"/>
        <end position="213"/>
    </location>
</feature>
<keyword evidence="5 11" id="KW-0418">Kinase</keyword>
<comment type="caution">
    <text evidence="11">The sequence shown here is derived from an EMBL/GenBank/DDBJ whole genome shotgun (WGS) entry which is preliminary data.</text>
</comment>
<dbReference type="SMART" id="SM00091">
    <property type="entry name" value="PAS"/>
    <property type="match status" value="4"/>
</dbReference>
<keyword evidence="6" id="KW-0175">Coiled coil</keyword>
<evidence type="ECO:0000256" key="2">
    <source>
        <dbReference type="ARBA" id="ARBA00012438"/>
    </source>
</evidence>
<dbReference type="InterPro" id="IPR035965">
    <property type="entry name" value="PAS-like_dom_sf"/>
</dbReference>
<keyword evidence="3" id="KW-0597">Phosphoprotein</keyword>
<comment type="catalytic activity">
    <reaction evidence="1">
        <text>ATP + protein L-histidine = ADP + protein N-phospho-L-histidine.</text>
        <dbReference type="EC" id="2.7.13.3"/>
    </reaction>
</comment>
<dbReference type="PRINTS" id="PR00344">
    <property type="entry name" value="BCTRLSENSOR"/>
</dbReference>
<dbReference type="SUPFAM" id="SSF55874">
    <property type="entry name" value="ATPase domain of HSP90 chaperone/DNA topoisomerase II/histidine kinase"/>
    <property type="match status" value="1"/>
</dbReference>
<dbReference type="InterPro" id="IPR013656">
    <property type="entry name" value="PAS_4"/>
</dbReference>
<keyword evidence="12" id="KW-1185">Reference proteome</keyword>